<gene>
    <name evidence="5" type="ordered locus">Rcas_1832</name>
</gene>
<dbReference type="InterPro" id="IPR003593">
    <property type="entry name" value="AAA+_ATPase"/>
</dbReference>
<dbReference type="InterPro" id="IPR017871">
    <property type="entry name" value="ABC_transporter-like_CS"/>
</dbReference>
<dbReference type="PANTHER" id="PTHR42711">
    <property type="entry name" value="ABC TRANSPORTER ATP-BINDING PROTEIN"/>
    <property type="match status" value="1"/>
</dbReference>
<evidence type="ECO:0000256" key="3">
    <source>
        <dbReference type="ARBA" id="ARBA00022840"/>
    </source>
</evidence>
<dbReference type="Pfam" id="PF00005">
    <property type="entry name" value="ABC_tran"/>
    <property type="match status" value="1"/>
</dbReference>
<dbReference type="HOGENOM" id="CLU_000604_1_2_0"/>
<dbReference type="InterPro" id="IPR025302">
    <property type="entry name" value="DrrA1/2-like_C"/>
</dbReference>
<dbReference type="RefSeq" id="WP_012120348.1">
    <property type="nucleotide sequence ID" value="NC_009767.1"/>
</dbReference>
<organism evidence="5 6">
    <name type="scientific">Roseiflexus castenholzii (strain DSM 13941 / HLO8)</name>
    <dbReference type="NCBI Taxonomy" id="383372"/>
    <lineage>
        <taxon>Bacteria</taxon>
        <taxon>Bacillati</taxon>
        <taxon>Chloroflexota</taxon>
        <taxon>Chloroflexia</taxon>
        <taxon>Chloroflexales</taxon>
        <taxon>Roseiflexineae</taxon>
        <taxon>Roseiflexaceae</taxon>
        <taxon>Roseiflexus</taxon>
    </lineage>
</organism>
<dbReference type="STRING" id="383372.Rcas_1832"/>
<feature type="domain" description="ABC transporter" evidence="4">
    <location>
        <begin position="4"/>
        <end position="257"/>
    </location>
</feature>
<evidence type="ECO:0000256" key="2">
    <source>
        <dbReference type="ARBA" id="ARBA00022741"/>
    </source>
</evidence>
<evidence type="ECO:0000259" key="4">
    <source>
        <dbReference type="PROSITE" id="PS50893"/>
    </source>
</evidence>
<proteinExistence type="predicted"/>
<evidence type="ECO:0000256" key="1">
    <source>
        <dbReference type="ARBA" id="ARBA00022448"/>
    </source>
</evidence>
<name>A7NKA3_ROSCS</name>
<dbReference type="EMBL" id="CP000804">
    <property type="protein sequence ID" value="ABU57923.1"/>
    <property type="molecule type" value="Genomic_DNA"/>
</dbReference>
<keyword evidence="2" id="KW-0547">Nucleotide-binding</keyword>
<dbReference type="InterPro" id="IPR027417">
    <property type="entry name" value="P-loop_NTPase"/>
</dbReference>
<dbReference type="InterPro" id="IPR003439">
    <property type="entry name" value="ABC_transporter-like_ATP-bd"/>
</dbReference>
<dbReference type="OrthoDB" id="9804819at2"/>
<dbReference type="GO" id="GO:0016887">
    <property type="term" value="F:ATP hydrolysis activity"/>
    <property type="evidence" value="ECO:0007669"/>
    <property type="project" value="InterPro"/>
</dbReference>
<dbReference type="PROSITE" id="PS00211">
    <property type="entry name" value="ABC_TRANSPORTER_1"/>
    <property type="match status" value="1"/>
</dbReference>
<dbReference type="Proteomes" id="UP000000263">
    <property type="component" value="Chromosome"/>
</dbReference>
<accession>A7NKA3</accession>
<dbReference type="PANTHER" id="PTHR42711:SF1">
    <property type="entry name" value="ABC-TRANSPORT PROTEIN, ATP-BINDING COMPONENT"/>
    <property type="match status" value="1"/>
</dbReference>
<sequence>MPLIDVADLTKVFRVVVRQSGRFSALRTFLSREYRDVCAVDHVSFAIEAGEMVGYLGPNGAGKSTTLKMLTGILAPTSGHLSIDGREPQRQRIEHARRIGVVFGQRTQLWWDLPVIESFELLRYIYRIPLERWKANLSTFDDLLDLGAFLNTPVRQISLGQRMRAELAAALLHDPAILFLDEPTIGLDVIARERIRQFLERINHECGVTIILTTHDLNDIQRLCRRVILIDHGRVIYDGALETLRERFGRWRILIVDLERDDALDDTLEAPGAEVIERYGTRFRLRFDRSATTAAALIAYLSSRYPIRDLAIEEPEIESVIRRIYEAPEVARLHA</sequence>
<evidence type="ECO:0000313" key="6">
    <source>
        <dbReference type="Proteomes" id="UP000000263"/>
    </source>
</evidence>
<dbReference type="PROSITE" id="PS50893">
    <property type="entry name" value="ABC_TRANSPORTER_2"/>
    <property type="match status" value="1"/>
</dbReference>
<dbReference type="InterPro" id="IPR050763">
    <property type="entry name" value="ABC_transporter_ATP-binding"/>
</dbReference>
<dbReference type="Pfam" id="PF13732">
    <property type="entry name" value="DrrA1-3_C"/>
    <property type="match status" value="1"/>
</dbReference>
<keyword evidence="1" id="KW-0813">Transport</keyword>
<dbReference type="KEGG" id="rca:Rcas_1832"/>
<keyword evidence="6" id="KW-1185">Reference proteome</keyword>
<dbReference type="SMART" id="SM00382">
    <property type="entry name" value="AAA"/>
    <property type="match status" value="1"/>
</dbReference>
<evidence type="ECO:0000313" key="5">
    <source>
        <dbReference type="EMBL" id="ABU57923.1"/>
    </source>
</evidence>
<keyword evidence="3" id="KW-0067">ATP-binding</keyword>
<dbReference type="SUPFAM" id="SSF52540">
    <property type="entry name" value="P-loop containing nucleoside triphosphate hydrolases"/>
    <property type="match status" value="1"/>
</dbReference>
<protein>
    <submittedName>
        <fullName evidence="5">ABC transporter related</fullName>
    </submittedName>
</protein>
<dbReference type="AlphaFoldDB" id="A7NKA3"/>
<dbReference type="eggNOG" id="COG4586">
    <property type="taxonomic scope" value="Bacteria"/>
</dbReference>
<dbReference type="GO" id="GO:0005524">
    <property type="term" value="F:ATP binding"/>
    <property type="evidence" value="ECO:0007669"/>
    <property type="project" value="UniProtKB-KW"/>
</dbReference>
<dbReference type="Gene3D" id="3.40.50.300">
    <property type="entry name" value="P-loop containing nucleotide triphosphate hydrolases"/>
    <property type="match status" value="1"/>
</dbReference>
<reference evidence="5 6" key="1">
    <citation type="submission" date="2007-08" db="EMBL/GenBank/DDBJ databases">
        <title>Complete sequence of Roseiflexus castenholzii DSM 13941.</title>
        <authorList>
            <consortium name="US DOE Joint Genome Institute"/>
            <person name="Copeland A."/>
            <person name="Lucas S."/>
            <person name="Lapidus A."/>
            <person name="Barry K."/>
            <person name="Glavina del Rio T."/>
            <person name="Dalin E."/>
            <person name="Tice H."/>
            <person name="Pitluck S."/>
            <person name="Thompson L.S."/>
            <person name="Brettin T."/>
            <person name="Bruce D."/>
            <person name="Detter J.C."/>
            <person name="Han C."/>
            <person name="Tapia R."/>
            <person name="Schmutz J."/>
            <person name="Larimer F."/>
            <person name="Land M."/>
            <person name="Hauser L."/>
            <person name="Kyrpides N."/>
            <person name="Mikhailova N."/>
            <person name="Bryant D.A."/>
            <person name="Hanada S."/>
            <person name="Tsukatani Y."/>
            <person name="Richardson P."/>
        </authorList>
    </citation>
    <scope>NUCLEOTIDE SEQUENCE [LARGE SCALE GENOMIC DNA]</scope>
    <source>
        <strain evidence="6">DSM 13941 / HLO8</strain>
    </source>
</reference>